<dbReference type="Gene3D" id="1.20.5.350">
    <property type="match status" value="1"/>
</dbReference>
<dbReference type="GeneTree" id="ENSGT01030000234588"/>
<name>A0A3B5LGN9_9TELE</name>
<comment type="function">
    <text evidence="1">Troponin I is the inhibitory subunit of troponin, the thin filament regulatory complex which confers calcium-sensitivity to striated muscle actomyosin ATPase activity.</text>
</comment>
<keyword evidence="3" id="KW-0514">Muscle protein</keyword>
<accession>A0A3B5LGN9</accession>
<dbReference type="InterPro" id="IPR001978">
    <property type="entry name" value="Troponin"/>
</dbReference>
<evidence type="ECO:0000256" key="4">
    <source>
        <dbReference type="ARBA" id="ARBA00023203"/>
    </source>
</evidence>
<dbReference type="Proteomes" id="UP000261380">
    <property type="component" value="Unplaced"/>
</dbReference>
<dbReference type="InterPro" id="IPR038077">
    <property type="entry name" value="Troponin_sf"/>
</dbReference>
<dbReference type="GO" id="GO:0003009">
    <property type="term" value="P:skeletal muscle contraction"/>
    <property type="evidence" value="ECO:0007669"/>
    <property type="project" value="TreeGrafter"/>
</dbReference>
<dbReference type="AlphaFoldDB" id="A0A3B5LGN9"/>
<keyword evidence="5" id="KW-0175">Coiled coil</keyword>
<keyword evidence="7" id="KW-1185">Reference proteome</keyword>
<keyword evidence="4" id="KW-0009">Actin-binding</keyword>
<evidence type="ECO:0000256" key="2">
    <source>
        <dbReference type="ARBA" id="ARBA00009930"/>
    </source>
</evidence>
<dbReference type="InterPro" id="IPR050875">
    <property type="entry name" value="Troponin_I"/>
</dbReference>
<organism evidence="6 7">
    <name type="scientific">Xiphophorus couchianus</name>
    <name type="common">Monterrey platyfish</name>
    <dbReference type="NCBI Taxonomy" id="32473"/>
    <lineage>
        <taxon>Eukaryota</taxon>
        <taxon>Metazoa</taxon>
        <taxon>Chordata</taxon>
        <taxon>Craniata</taxon>
        <taxon>Vertebrata</taxon>
        <taxon>Euteleostomi</taxon>
        <taxon>Actinopterygii</taxon>
        <taxon>Neopterygii</taxon>
        <taxon>Teleostei</taxon>
        <taxon>Neoteleostei</taxon>
        <taxon>Acanthomorphata</taxon>
        <taxon>Ovalentaria</taxon>
        <taxon>Atherinomorphae</taxon>
        <taxon>Cyprinodontiformes</taxon>
        <taxon>Poeciliidae</taxon>
        <taxon>Poeciliinae</taxon>
        <taxon>Xiphophorus</taxon>
    </lineage>
</organism>
<proteinExistence type="inferred from homology"/>
<evidence type="ECO:0000313" key="7">
    <source>
        <dbReference type="Proteomes" id="UP000261380"/>
    </source>
</evidence>
<protein>
    <submittedName>
        <fullName evidence="6">Troponin I type 1a (skeletal, slow)</fullName>
    </submittedName>
</protein>
<reference evidence="6" key="1">
    <citation type="submission" date="2025-08" db="UniProtKB">
        <authorList>
            <consortium name="Ensembl"/>
        </authorList>
    </citation>
    <scope>IDENTIFICATION</scope>
</reference>
<evidence type="ECO:0000256" key="5">
    <source>
        <dbReference type="SAM" id="Coils"/>
    </source>
</evidence>
<feature type="coiled-coil region" evidence="5">
    <location>
        <begin position="22"/>
        <end position="78"/>
    </location>
</feature>
<dbReference type="PANTHER" id="PTHR13738:SF42">
    <property type="entry name" value="TROPONIN I, SLOW SKELETAL MUSCLE"/>
    <property type="match status" value="1"/>
</dbReference>
<dbReference type="GO" id="GO:0060048">
    <property type="term" value="P:cardiac muscle contraction"/>
    <property type="evidence" value="ECO:0007669"/>
    <property type="project" value="TreeGrafter"/>
</dbReference>
<dbReference type="SUPFAM" id="SSF90250">
    <property type="entry name" value="Troponin coil-coiled subunits"/>
    <property type="match status" value="1"/>
</dbReference>
<dbReference type="Ensembl" id="ENSXCOT00000009874.1">
    <property type="protein sequence ID" value="ENSXCOP00000009760.1"/>
    <property type="gene ID" value="ENSXCOG00000007411.1"/>
</dbReference>
<evidence type="ECO:0000256" key="3">
    <source>
        <dbReference type="ARBA" id="ARBA00023179"/>
    </source>
</evidence>
<dbReference type="GO" id="GO:0005861">
    <property type="term" value="C:troponin complex"/>
    <property type="evidence" value="ECO:0007669"/>
    <property type="project" value="InterPro"/>
</dbReference>
<evidence type="ECO:0000256" key="1">
    <source>
        <dbReference type="ARBA" id="ARBA00001988"/>
    </source>
</evidence>
<comment type="similarity">
    <text evidence="2">Belongs to the troponin I family.</text>
</comment>
<evidence type="ECO:0000313" key="6">
    <source>
        <dbReference type="Ensembl" id="ENSXCOP00000009760.1"/>
    </source>
</evidence>
<dbReference type="PANTHER" id="PTHR13738">
    <property type="entry name" value="TROPONIN I"/>
    <property type="match status" value="1"/>
</dbReference>
<reference evidence="6" key="2">
    <citation type="submission" date="2025-09" db="UniProtKB">
        <authorList>
            <consortium name="Ensembl"/>
        </authorList>
    </citation>
    <scope>IDENTIFICATION</scope>
</reference>
<dbReference type="Pfam" id="PF00992">
    <property type="entry name" value="Troponin"/>
    <property type="match status" value="1"/>
</dbReference>
<dbReference type="GO" id="GO:0003779">
    <property type="term" value="F:actin binding"/>
    <property type="evidence" value="ECO:0007669"/>
    <property type="project" value="UniProtKB-KW"/>
</dbReference>
<sequence length="103" mass="11627">TDCSPRKPKVAKRDLFVQSLMVAKAKEELEQEILVKEEEKQKYLAEKAPPLNTGGFSLAQLQDLCRELHAKIDVVDEERYDIEAMSGMEGRKKMFDAAKGSAQ</sequence>